<keyword evidence="2" id="KW-1185">Reference proteome</keyword>
<organism evidence="1 2">
    <name type="scientific">Nemania bipapillata</name>
    <dbReference type="NCBI Taxonomy" id="110536"/>
    <lineage>
        <taxon>Eukaryota</taxon>
        <taxon>Fungi</taxon>
        <taxon>Dikarya</taxon>
        <taxon>Ascomycota</taxon>
        <taxon>Pezizomycotina</taxon>
        <taxon>Sordariomycetes</taxon>
        <taxon>Xylariomycetidae</taxon>
        <taxon>Xylariales</taxon>
        <taxon>Xylariaceae</taxon>
        <taxon>Nemania</taxon>
    </lineage>
</organism>
<accession>A0ACC2IVJ3</accession>
<name>A0ACC2IVJ3_9PEZI</name>
<sequence length="212" mass="22659">MRHSIATLAALAASGLCLAADNSSYNTLPECSSTASTPCQCPVGTQYLECVTVGVIGADIFDVEHLVNNFYNISWQLGAKPYKTKGPNNKVGSIRSVRYSLVPAGVEDVDERLVARRVADDGSFIMAFEQVQASIPYPDGTGVFAGWWGSISGIAATGDETIVTWTNWACETAHIRNFAGFHEISFKNATDILTAQGKVRGTNVNPSSAQSF</sequence>
<dbReference type="EMBL" id="JAPESX010000948">
    <property type="protein sequence ID" value="KAJ8119171.1"/>
    <property type="molecule type" value="Genomic_DNA"/>
</dbReference>
<proteinExistence type="predicted"/>
<comment type="caution">
    <text evidence="1">The sequence shown here is derived from an EMBL/GenBank/DDBJ whole genome shotgun (WGS) entry which is preliminary data.</text>
</comment>
<reference evidence="1" key="1">
    <citation type="submission" date="2022-11" db="EMBL/GenBank/DDBJ databases">
        <title>Genome Sequence of Nemania bipapillata.</title>
        <authorList>
            <person name="Buettner E."/>
        </authorList>
    </citation>
    <scope>NUCLEOTIDE SEQUENCE</scope>
    <source>
        <strain evidence="1">CP14</strain>
    </source>
</reference>
<evidence type="ECO:0000313" key="2">
    <source>
        <dbReference type="Proteomes" id="UP001153334"/>
    </source>
</evidence>
<evidence type="ECO:0000313" key="1">
    <source>
        <dbReference type="EMBL" id="KAJ8119171.1"/>
    </source>
</evidence>
<protein>
    <submittedName>
        <fullName evidence="1">Uncharacterized protein</fullName>
    </submittedName>
</protein>
<dbReference type="Proteomes" id="UP001153334">
    <property type="component" value="Unassembled WGS sequence"/>
</dbReference>
<gene>
    <name evidence="1" type="ORF">ONZ43_g3836</name>
</gene>